<name>A0A1I7YBB8_9BILA</name>
<evidence type="ECO:0000313" key="2">
    <source>
        <dbReference type="WBParaSite" id="L893_g14634.t1"/>
    </source>
</evidence>
<sequence length="95" mass="10819">MKVLSKDTMFSRLVHLHTSYDESSGIMAYTIEGSRQMLKLARSSQSGDDLLNKFSDVLGSRRNYFTQGSFPVAINSWMDRSIGHSRLAPTFLDRR</sequence>
<organism evidence="1 2">
    <name type="scientific">Steinernema glaseri</name>
    <dbReference type="NCBI Taxonomy" id="37863"/>
    <lineage>
        <taxon>Eukaryota</taxon>
        <taxon>Metazoa</taxon>
        <taxon>Ecdysozoa</taxon>
        <taxon>Nematoda</taxon>
        <taxon>Chromadorea</taxon>
        <taxon>Rhabditida</taxon>
        <taxon>Tylenchina</taxon>
        <taxon>Panagrolaimomorpha</taxon>
        <taxon>Strongyloidoidea</taxon>
        <taxon>Steinernematidae</taxon>
        <taxon>Steinernema</taxon>
    </lineage>
</organism>
<dbReference type="Proteomes" id="UP000095287">
    <property type="component" value="Unplaced"/>
</dbReference>
<protein>
    <submittedName>
        <fullName evidence="2">Uncharacterized protein</fullName>
    </submittedName>
</protein>
<accession>A0A1I7YBB8</accession>
<proteinExistence type="predicted"/>
<keyword evidence="1" id="KW-1185">Reference proteome</keyword>
<reference evidence="2" key="1">
    <citation type="submission" date="2016-11" db="UniProtKB">
        <authorList>
            <consortium name="WormBaseParasite"/>
        </authorList>
    </citation>
    <scope>IDENTIFICATION</scope>
</reference>
<dbReference type="AlphaFoldDB" id="A0A1I7YBB8"/>
<dbReference type="WBParaSite" id="L893_g14634.t1">
    <property type="protein sequence ID" value="L893_g14634.t1"/>
    <property type="gene ID" value="L893_g14634"/>
</dbReference>
<evidence type="ECO:0000313" key="1">
    <source>
        <dbReference type="Proteomes" id="UP000095287"/>
    </source>
</evidence>